<accession>A0ABQ7HCJ4</accession>
<keyword evidence="2" id="KW-1185">Reference proteome</keyword>
<dbReference type="EMBL" id="LUCS01000028">
    <property type="protein sequence ID" value="KAF6509906.1"/>
    <property type="molecule type" value="Genomic_DNA"/>
</dbReference>
<gene>
    <name evidence="1" type="ORF">GS8_2063</name>
</gene>
<sequence length="59" mass="7034">MKRTAPWLDRCADKEKQKKQDFLSKRRIIKRWPHHFAAKGLQTMHVKKVDHIGIAVRSI</sequence>
<dbReference type="Proteomes" id="UP000773850">
    <property type="component" value="Unassembled WGS sequence"/>
</dbReference>
<organism evidence="1 2">
    <name type="scientific">Geobacillus stearothermophilus</name>
    <name type="common">Bacillus stearothermophilus</name>
    <dbReference type="NCBI Taxonomy" id="1422"/>
    <lineage>
        <taxon>Bacteria</taxon>
        <taxon>Bacillati</taxon>
        <taxon>Bacillota</taxon>
        <taxon>Bacilli</taxon>
        <taxon>Bacillales</taxon>
        <taxon>Anoxybacillaceae</taxon>
        <taxon>Geobacillus</taxon>
    </lineage>
</organism>
<evidence type="ECO:0000313" key="2">
    <source>
        <dbReference type="Proteomes" id="UP000773850"/>
    </source>
</evidence>
<comment type="caution">
    <text evidence="1">The sequence shown here is derived from an EMBL/GenBank/DDBJ whole genome shotgun (WGS) entry which is preliminary data.</text>
</comment>
<reference evidence="1 2" key="1">
    <citation type="submission" date="2016-03" db="EMBL/GenBank/DDBJ databases">
        <title>Spore heat resistance.</title>
        <authorList>
            <person name="Boekhorst J."/>
            <person name="Berendsen E.M."/>
            <person name="Wells-Bennik M.H."/>
            <person name="Kuipers O.P."/>
        </authorList>
    </citation>
    <scope>NUCLEOTIDE SEQUENCE [LARGE SCALE GENOMIC DNA]</scope>
    <source>
        <strain evidence="1 2">GS8</strain>
    </source>
</reference>
<name>A0ABQ7HCJ4_GEOSE</name>
<proteinExistence type="predicted"/>
<evidence type="ECO:0000313" key="1">
    <source>
        <dbReference type="EMBL" id="KAF6509906.1"/>
    </source>
</evidence>
<protein>
    <submittedName>
        <fullName evidence="1">Methylmalonyl-CoA epimerase</fullName>
    </submittedName>
</protein>